<dbReference type="InterPro" id="IPR026444">
    <property type="entry name" value="Secre_tail"/>
</dbReference>
<dbReference type="RefSeq" id="WP_150902480.1">
    <property type="nucleotide sequence ID" value="NZ_VTWT01000002.1"/>
</dbReference>
<dbReference type="NCBIfam" id="TIGR04183">
    <property type="entry name" value="Por_Secre_tail"/>
    <property type="match status" value="1"/>
</dbReference>
<comment type="caution">
    <text evidence="1">The sequence shown here is derived from an EMBL/GenBank/DDBJ whole genome shotgun (WGS) entry which is preliminary data.</text>
</comment>
<sequence>MKKTAPMLLLLFLAIFGFGPIQALASHFLGATITYQHLGPNSYLVSYTGFRDCNGATMANTVNLNLQTTGCTSGRSVTLTKSANSRFGDPYCPAVGNGCTGPGRRNHEEVEYTGVVTFSAAEQACTDWLLSVTQPSRAPTMNLISNSNDDVYTEAYLNLAVGNNGAVFNQVAPARPLVCVGEEIMLNFAVSDADCDSVSYELAQPLKASGTPVPYAPIGGNPGGTIVVNPNPLPPYNTSTNPQFAILQGLGNAYSVAYPIPSFSAPWNVPDPATGIPPKIVTAAPYFKLDPVTGVLNFKPAAYNPIVAANISYAVSVQVIEWRKISGVVTKVGHVRREMLFQVEDCAGNKLPTFTSLMVNGKALSSGEVITIRPGAQLNLQFATADQATDVLTVESDVSSVLSGATFSTSSATHPIGAISWTAAGPTCQIKWFYLTVKDDFCPISGKQTYLIGVRVGNIGTALGNQEELSAAGKFLAYPNPFTSELQFRLDLKAKAENIIIYNLLGQQVDQIPLKHAGIGEQNINWENAGKHAAGTYLARLVSGGKTIQAIKFMKVK</sequence>
<dbReference type="AlphaFoldDB" id="A0A5N1J1E3"/>
<proteinExistence type="predicted"/>
<reference evidence="1 2" key="1">
    <citation type="submission" date="2019-09" db="EMBL/GenBank/DDBJ databases">
        <title>Genome sequence of Adhaeribacter sp. M2.</title>
        <authorList>
            <person name="Srinivasan S."/>
        </authorList>
    </citation>
    <scope>NUCLEOTIDE SEQUENCE [LARGE SCALE GENOMIC DNA]</scope>
    <source>
        <strain evidence="1 2">M2</strain>
    </source>
</reference>
<name>A0A5N1J1E3_9BACT</name>
<evidence type="ECO:0000313" key="2">
    <source>
        <dbReference type="Proteomes" id="UP000326570"/>
    </source>
</evidence>
<organism evidence="1 2">
    <name type="scientific">Adhaeribacter soli</name>
    <dbReference type="NCBI Taxonomy" id="2607655"/>
    <lineage>
        <taxon>Bacteria</taxon>
        <taxon>Pseudomonadati</taxon>
        <taxon>Bacteroidota</taxon>
        <taxon>Cytophagia</taxon>
        <taxon>Cytophagales</taxon>
        <taxon>Hymenobacteraceae</taxon>
        <taxon>Adhaeribacter</taxon>
    </lineage>
</organism>
<dbReference type="Proteomes" id="UP000326570">
    <property type="component" value="Unassembled WGS sequence"/>
</dbReference>
<keyword evidence="2" id="KW-1185">Reference proteome</keyword>
<gene>
    <name evidence="1" type="ORF">F0P94_03835</name>
</gene>
<protein>
    <submittedName>
        <fullName evidence="1">T9SS type A sorting domain-containing protein</fullName>
    </submittedName>
</protein>
<evidence type="ECO:0000313" key="1">
    <source>
        <dbReference type="EMBL" id="KAA9340568.1"/>
    </source>
</evidence>
<accession>A0A5N1J1E3</accession>
<dbReference type="EMBL" id="VTWT01000002">
    <property type="protein sequence ID" value="KAA9340568.1"/>
    <property type="molecule type" value="Genomic_DNA"/>
</dbReference>